<accession>A0A9E7H1E5</accession>
<proteinExistence type="predicted"/>
<dbReference type="OrthoDB" id="411584at2759"/>
<organism evidence="1 2">
    <name type="scientific">Musa troglodytarum</name>
    <name type="common">fe'i banana</name>
    <dbReference type="NCBI Taxonomy" id="320322"/>
    <lineage>
        <taxon>Eukaryota</taxon>
        <taxon>Viridiplantae</taxon>
        <taxon>Streptophyta</taxon>
        <taxon>Embryophyta</taxon>
        <taxon>Tracheophyta</taxon>
        <taxon>Spermatophyta</taxon>
        <taxon>Magnoliopsida</taxon>
        <taxon>Liliopsida</taxon>
        <taxon>Zingiberales</taxon>
        <taxon>Musaceae</taxon>
        <taxon>Musa</taxon>
    </lineage>
</organism>
<dbReference type="Proteomes" id="UP001055439">
    <property type="component" value="Chromosome 8"/>
</dbReference>
<evidence type="ECO:0000313" key="1">
    <source>
        <dbReference type="EMBL" id="URE25721.1"/>
    </source>
</evidence>
<evidence type="ECO:0000313" key="2">
    <source>
        <dbReference type="Proteomes" id="UP001055439"/>
    </source>
</evidence>
<keyword evidence="2" id="KW-1185">Reference proteome</keyword>
<gene>
    <name evidence="1" type="ORF">MUK42_33860</name>
</gene>
<dbReference type="AlphaFoldDB" id="A0A9E7H1E5"/>
<name>A0A9E7H1E5_9LILI</name>
<protein>
    <submittedName>
        <fullName evidence="1">Uncharacterized protein</fullName>
    </submittedName>
</protein>
<dbReference type="EMBL" id="CP097510">
    <property type="protein sequence ID" value="URE25721.1"/>
    <property type="molecule type" value="Genomic_DNA"/>
</dbReference>
<sequence>MDVYGGNLRFYSRFLFSANNTHDSFACSVAALDIRGKRLEENRYCISVTLMSTHGVSGGSRERMIEKLKRAISGGIGGGGHILVKRPRLMLQLLQEELDSGLHALSIDAKTLSCPAYWYQHYAEIPKSKRQTQSEGKLLEPKLTVSSAGNIRSAETNYLQALPLAFALMAVSQDTLKFIELLKFFFLLPSLSSIASFCPTFSFYSSPPRPRPAPPPPPALLILRHFHPSAFTSLSCILIYTTITSLLASPLPHILFLPLIVLGD</sequence>
<reference evidence="1" key="1">
    <citation type="submission" date="2022-05" db="EMBL/GenBank/DDBJ databases">
        <title>The Musa troglodytarum L. genome provides insights into the mechanism of non-climacteric behaviour and enrichment of carotenoids.</title>
        <authorList>
            <person name="Wang J."/>
        </authorList>
    </citation>
    <scope>NUCLEOTIDE SEQUENCE</scope>
    <source>
        <tissue evidence="1">Leaf</tissue>
    </source>
</reference>